<comment type="caution">
    <text evidence="1">The sequence shown here is derived from an EMBL/GenBank/DDBJ whole genome shotgun (WGS) entry which is preliminary data.</text>
</comment>
<name>A0A813L652_POLGL</name>
<sequence length="464" mass="48772">MTSSRLPVCKGQGSADQYTSHKLVSSLSLTCLASRHVWELLGVAGQLRALAYLKAELHDLVAALPEVPRDRSGEAGAEHVQRTLEGVLRAMPALGAPEVLVATKPRLEYCHSHKQPWVECVCTGDYDVGRLRATRCPSSPSSVGPKACSLLSGERLLLARDNPATNLPVLPPELGAQALSFVLSLPLVPVVSAVCGALRRWVQQRAAWQGLHVVLRTAHLHAKGSSGAWCDAFGLIPFWGGLQSISLDVESAPGSLQAVARQLVARHCAGVQQLLCFSSCYAGESILLSVDGLRAVSEQSWDSVVFTSGPLPSLSWGRYFAVSVLGSWERGGGGLCVGLCSATGRLSGAPRSVLQTRGNGMLALALANGSWWWSGRKSEHSVPCEDLAPCLEPGGPSVGLWLPGGHDVVVCIAGVARARNSGLLRCLAGDDGDLPVELYGLCDLVGRTTAVRLEQAPGGAPGGE</sequence>
<gene>
    <name evidence="1" type="ORF">PGLA2088_LOCUS41173</name>
</gene>
<protein>
    <submittedName>
        <fullName evidence="1">Uncharacterized protein</fullName>
    </submittedName>
</protein>
<organism evidence="1 2">
    <name type="scientific">Polarella glacialis</name>
    <name type="common">Dinoflagellate</name>
    <dbReference type="NCBI Taxonomy" id="89957"/>
    <lineage>
        <taxon>Eukaryota</taxon>
        <taxon>Sar</taxon>
        <taxon>Alveolata</taxon>
        <taxon>Dinophyceae</taxon>
        <taxon>Suessiales</taxon>
        <taxon>Suessiaceae</taxon>
        <taxon>Polarella</taxon>
    </lineage>
</organism>
<evidence type="ECO:0000313" key="1">
    <source>
        <dbReference type="EMBL" id="CAE8720206.1"/>
    </source>
</evidence>
<dbReference type="EMBL" id="CAJNNW010033748">
    <property type="protein sequence ID" value="CAE8720206.1"/>
    <property type="molecule type" value="Genomic_DNA"/>
</dbReference>
<evidence type="ECO:0000313" key="2">
    <source>
        <dbReference type="Proteomes" id="UP000626109"/>
    </source>
</evidence>
<dbReference type="Proteomes" id="UP000626109">
    <property type="component" value="Unassembled WGS sequence"/>
</dbReference>
<dbReference type="AlphaFoldDB" id="A0A813L652"/>
<proteinExistence type="predicted"/>
<reference evidence="1" key="1">
    <citation type="submission" date="2021-02" db="EMBL/GenBank/DDBJ databases">
        <authorList>
            <person name="Dougan E. K."/>
            <person name="Rhodes N."/>
            <person name="Thang M."/>
            <person name="Chan C."/>
        </authorList>
    </citation>
    <scope>NUCLEOTIDE SEQUENCE</scope>
</reference>
<accession>A0A813L652</accession>